<feature type="region of interest" description="Disordered" evidence="1">
    <location>
        <begin position="123"/>
        <end position="142"/>
    </location>
</feature>
<name>A0ABV8ITE2_9ACTN</name>
<keyword evidence="2" id="KW-0812">Transmembrane</keyword>
<protein>
    <submittedName>
        <fullName evidence="3">Uncharacterized protein</fullName>
    </submittedName>
</protein>
<feature type="transmembrane region" description="Helical" evidence="2">
    <location>
        <begin position="95"/>
        <end position="115"/>
    </location>
</feature>
<dbReference type="RefSeq" id="WP_378067501.1">
    <property type="nucleotide sequence ID" value="NZ_JBHSBL010000015.1"/>
</dbReference>
<dbReference type="EMBL" id="JBHSBL010000015">
    <property type="protein sequence ID" value="MFC4066536.1"/>
    <property type="molecule type" value="Genomic_DNA"/>
</dbReference>
<accession>A0ABV8ITE2</accession>
<keyword evidence="2" id="KW-1133">Transmembrane helix</keyword>
<evidence type="ECO:0000256" key="2">
    <source>
        <dbReference type="SAM" id="Phobius"/>
    </source>
</evidence>
<keyword evidence="4" id="KW-1185">Reference proteome</keyword>
<comment type="caution">
    <text evidence="3">The sequence shown here is derived from an EMBL/GenBank/DDBJ whole genome shotgun (WGS) entry which is preliminary data.</text>
</comment>
<evidence type="ECO:0000313" key="3">
    <source>
        <dbReference type="EMBL" id="MFC4066536.1"/>
    </source>
</evidence>
<dbReference type="Proteomes" id="UP001595867">
    <property type="component" value="Unassembled WGS sequence"/>
</dbReference>
<feature type="compositionally biased region" description="Acidic residues" evidence="1">
    <location>
        <begin position="321"/>
        <end position="334"/>
    </location>
</feature>
<reference evidence="4" key="1">
    <citation type="journal article" date="2019" name="Int. J. Syst. Evol. Microbiol.">
        <title>The Global Catalogue of Microorganisms (GCM) 10K type strain sequencing project: providing services to taxonomists for standard genome sequencing and annotation.</title>
        <authorList>
            <consortium name="The Broad Institute Genomics Platform"/>
            <consortium name="The Broad Institute Genome Sequencing Center for Infectious Disease"/>
            <person name="Wu L."/>
            <person name="Ma J."/>
        </authorList>
    </citation>
    <scope>NUCLEOTIDE SEQUENCE [LARGE SCALE GENOMIC DNA]</scope>
    <source>
        <strain evidence="4">TBRC 5832</strain>
    </source>
</reference>
<organism evidence="3 4">
    <name type="scientific">Actinoplanes subglobosus</name>
    <dbReference type="NCBI Taxonomy" id="1547892"/>
    <lineage>
        <taxon>Bacteria</taxon>
        <taxon>Bacillati</taxon>
        <taxon>Actinomycetota</taxon>
        <taxon>Actinomycetes</taxon>
        <taxon>Micromonosporales</taxon>
        <taxon>Micromonosporaceae</taxon>
        <taxon>Actinoplanes</taxon>
    </lineage>
</organism>
<sequence length="359" mass="37961">MDDLTNVDARRAEFRCGHTPGPQDDFTPHEDGLTLHEAGHLLYRDGEYAAALTCMERAAERGNLWADRDTVVVRQDLFGAVRRSPVRAAERPRRVLVLVAAAAATVAAAASFSYARADQRPRTVSAPAAVPDEQPPQFSSVVLRPQPDSDATRLGLTAAPASIPATPPVKTAPKADGLLADRSVKFEAPNEKGDWSTAYVPRETRGRSGTQRQLHFNATPGGQLVTTLQSTREARCVWVFTGTDGSGSERSSAEFEVAPDSAKKVEVPVGASDSFTVTARSDARAGECLVVDPRFDAAGGAEEEARAEAARVEAARVEAAEVETAEVDAAEIETPEVSAPDSSVTDQQAAAPAASTTAD</sequence>
<feature type="region of interest" description="Disordered" evidence="1">
    <location>
        <begin position="321"/>
        <end position="359"/>
    </location>
</feature>
<proteinExistence type="predicted"/>
<feature type="compositionally biased region" description="Low complexity" evidence="1">
    <location>
        <begin position="349"/>
        <end position="359"/>
    </location>
</feature>
<keyword evidence="2" id="KW-0472">Membrane</keyword>
<gene>
    <name evidence="3" type="ORF">ACFO0C_16495</name>
</gene>
<evidence type="ECO:0000313" key="4">
    <source>
        <dbReference type="Proteomes" id="UP001595867"/>
    </source>
</evidence>
<evidence type="ECO:0000256" key="1">
    <source>
        <dbReference type="SAM" id="MobiDB-lite"/>
    </source>
</evidence>